<dbReference type="InterPro" id="IPR036264">
    <property type="entry name" value="Bact_exopeptidase_dim_dom"/>
</dbReference>
<dbReference type="RefSeq" id="WP_187975020.1">
    <property type="nucleotide sequence ID" value="NZ_CP046884.1"/>
</dbReference>
<dbReference type="InterPro" id="IPR010158">
    <property type="entry name" value="Amidase_Cbmase"/>
</dbReference>
<dbReference type="EC" id="3.5.-.-" evidence="4"/>
<feature type="binding site" evidence="3">
    <location>
        <position position="129"/>
    </location>
    <ligand>
        <name>Zn(2+)</name>
        <dbReference type="ChEBI" id="CHEBI:29105"/>
        <label>2</label>
    </ligand>
</feature>
<dbReference type="EMBL" id="CP046884">
    <property type="protein sequence ID" value="QNQ89566.1"/>
    <property type="molecule type" value="Genomic_DNA"/>
</dbReference>
<keyword evidence="3" id="KW-0479">Metal-binding</keyword>
<sequence>MTSWQDTFFSDFAAMSQFGATPGGGIDRQAATDADAEARRWFHQWLEAHHFQVEYDPIGNQFGLLEFYPGAPYVLCGSHLDSQPLAGKFDGSYGVLAAASAASLLGYQASMEALHPKYNLAVVNWFNEEGSRFSPSMMGSGVYCSKLSLDEAQASTDDRGTSVDAELTAHGFKGKFTFPTPISYAEIHVEQGRNLENLGKQIGLVTETWGARKFTVRVIGEQAHTGSTLIADRKDALFGAALVITEVRRLAERCQKELLQASVSHIKVLPNSPVTISRETTINVDLRSPSSEALDWAVLALEKILDNVEKEASVRVEKNLTHSWELSPYCAEGINLTQHIAEEMGISYAKVQTVAGHDSTNLKDLCPTVMLFVPSVEGISHNEREFTKPDDLLAGRDFLVEVLSTLVTDGLA</sequence>
<feature type="binding site" evidence="3">
    <location>
        <position position="381"/>
    </location>
    <ligand>
        <name>Zn(2+)</name>
        <dbReference type="ChEBI" id="CHEBI:29105"/>
        <label>2</label>
    </ligand>
</feature>
<evidence type="ECO:0000313" key="5">
    <source>
        <dbReference type="Proteomes" id="UP000516320"/>
    </source>
</evidence>
<feature type="binding site" evidence="3">
    <location>
        <position position="90"/>
    </location>
    <ligand>
        <name>Zn(2+)</name>
        <dbReference type="ChEBI" id="CHEBI:29105"/>
        <label>2</label>
    </ligand>
</feature>
<proteinExistence type="inferred from homology"/>
<dbReference type="KEGG" id="cpoy:GP475_02150"/>
<dbReference type="Gene3D" id="3.40.630.10">
    <property type="entry name" value="Zn peptidases"/>
    <property type="match status" value="1"/>
</dbReference>
<keyword evidence="2 4" id="KW-0378">Hydrolase</keyword>
<evidence type="ECO:0000256" key="3">
    <source>
        <dbReference type="PIRSR" id="PIRSR001235-1"/>
    </source>
</evidence>
<dbReference type="PANTHER" id="PTHR32494:SF5">
    <property type="entry name" value="ALLANTOATE AMIDOHYDROLASE"/>
    <property type="match status" value="1"/>
</dbReference>
<dbReference type="GO" id="GO:0016813">
    <property type="term" value="F:hydrolase activity, acting on carbon-nitrogen (but not peptide) bonds, in linear amidines"/>
    <property type="evidence" value="ECO:0007669"/>
    <property type="project" value="InterPro"/>
</dbReference>
<reference evidence="4 5" key="1">
    <citation type="submission" date="2019-12" db="EMBL/GenBank/DDBJ databases">
        <title>Corynebacterium sp. nov., isolated from feces of the Anser Albifrons in China.</title>
        <authorList>
            <person name="Liu Q."/>
        </authorList>
    </citation>
    <scope>NUCLEOTIDE SEQUENCE [LARGE SCALE GENOMIC DNA]</scope>
    <source>
        <strain evidence="4 5">4H37-19</strain>
    </source>
</reference>
<feature type="binding site" evidence="3">
    <location>
        <position position="79"/>
    </location>
    <ligand>
        <name>Zn(2+)</name>
        <dbReference type="ChEBI" id="CHEBI:29105"/>
        <label>1</label>
    </ligand>
</feature>
<dbReference type="Pfam" id="PF01546">
    <property type="entry name" value="Peptidase_M20"/>
    <property type="match status" value="1"/>
</dbReference>
<comment type="cofactor">
    <cofactor evidence="3">
        <name>Zn(2+)</name>
        <dbReference type="ChEBI" id="CHEBI:29105"/>
    </cofactor>
    <text evidence="3">Binds 2 Zn(2+) ions per subunit.</text>
</comment>
<dbReference type="InterPro" id="IPR002933">
    <property type="entry name" value="Peptidase_M20"/>
</dbReference>
<dbReference type="SUPFAM" id="SSF55031">
    <property type="entry name" value="Bacterial exopeptidase dimerisation domain"/>
    <property type="match status" value="1"/>
</dbReference>
<name>A0A7H0SLZ1_9CORY</name>
<evidence type="ECO:0000313" key="4">
    <source>
        <dbReference type="EMBL" id="QNQ89566.1"/>
    </source>
</evidence>
<organism evidence="4 5">
    <name type="scientific">Corynebacterium poyangense</name>
    <dbReference type="NCBI Taxonomy" id="2684405"/>
    <lineage>
        <taxon>Bacteria</taxon>
        <taxon>Bacillati</taxon>
        <taxon>Actinomycetota</taxon>
        <taxon>Actinomycetes</taxon>
        <taxon>Mycobacteriales</taxon>
        <taxon>Corynebacteriaceae</taxon>
        <taxon>Corynebacterium</taxon>
    </lineage>
</organism>
<dbReference type="CDD" id="cd03884">
    <property type="entry name" value="M20_bAS"/>
    <property type="match status" value="1"/>
</dbReference>
<comment type="similarity">
    <text evidence="1">Belongs to the peptidase M20 family.</text>
</comment>
<gene>
    <name evidence="4" type="ORF">GP475_02150</name>
</gene>
<evidence type="ECO:0000256" key="1">
    <source>
        <dbReference type="ARBA" id="ARBA00006153"/>
    </source>
</evidence>
<dbReference type="Proteomes" id="UP000516320">
    <property type="component" value="Chromosome"/>
</dbReference>
<dbReference type="NCBIfam" id="NF006772">
    <property type="entry name" value="PRK09290.2-1"/>
    <property type="match status" value="1"/>
</dbReference>
<dbReference type="SUPFAM" id="SSF53187">
    <property type="entry name" value="Zn-dependent exopeptidases"/>
    <property type="match status" value="1"/>
</dbReference>
<keyword evidence="3" id="KW-0862">Zinc</keyword>
<evidence type="ECO:0000256" key="2">
    <source>
        <dbReference type="ARBA" id="ARBA00022801"/>
    </source>
</evidence>
<protein>
    <submittedName>
        <fullName evidence="4">Hydantoinase/carbamoylase family amidase</fullName>
        <ecNumber evidence="4">3.5.-.-</ecNumber>
    </submittedName>
</protein>
<feature type="binding site" evidence="3">
    <location>
        <position position="90"/>
    </location>
    <ligand>
        <name>Zn(2+)</name>
        <dbReference type="ChEBI" id="CHEBI:29105"/>
        <label>1</label>
    </ligand>
</feature>
<dbReference type="Gene3D" id="3.30.70.360">
    <property type="match status" value="1"/>
</dbReference>
<dbReference type="AlphaFoldDB" id="A0A7H0SLZ1"/>
<keyword evidence="5" id="KW-1185">Reference proteome</keyword>
<dbReference type="PANTHER" id="PTHR32494">
    <property type="entry name" value="ALLANTOATE DEIMINASE-RELATED"/>
    <property type="match status" value="1"/>
</dbReference>
<feature type="binding site" evidence="3">
    <location>
        <position position="188"/>
    </location>
    <ligand>
        <name>Zn(2+)</name>
        <dbReference type="ChEBI" id="CHEBI:29105"/>
        <label>1</label>
    </ligand>
</feature>
<dbReference type="PIRSF" id="PIRSF001235">
    <property type="entry name" value="Amidase_carbamoylase"/>
    <property type="match status" value="1"/>
</dbReference>
<dbReference type="NCBIfam" id="TIGR01879">
    <property type="entry name" value="hydantase"/>
    <property type="match status" value="1"/>
</dbReference>
<accession>A0A7H0SLZ1</accession>
<dbReference type="GO" id="GO:0046872">
    <property type="term" value="F:metal ion binding"/>
    <property type="evidence" value="ECO:0007669"/>
    <property type="project" value="UniProtKB-KW"/>
</dbReference>